<organism evidence="1 2">
    <name type="scientific">Coffea canephora</name>
    <name type="common">Robusta coffee</name>
    <dbReference type="NCBI Taxonomy" id="49390"/>
    <lineage>
        <taxon>Eukaryota</taxon>
        <taxon>Viridiplantae</taxon>
        <taxon>Streptophyta</taxon>
        <taxon>Embryophyta</taxon>
        <taxon>Tracheophyta</taxon>
        <taxon>Spermatophyta</taxon>
        <taxon>Magnoliopsida</taxon>
        <taxon>eudicotyledons</taxon>
        <taxon>Gunneridae</taxon>
        <taxon>Pentapetalae</taxon>
        <taxon>asterids</taxon>
        <taxon>lamiids</taxon>
        <taxon>Gentianales</taxon>
        <taxon>Rubiaceae</taxon>
        <taxon>Ixoroideae</taxon>
        <taxon>Gardenieae complex</taxon>
        <taxon>Bertiereae - Coffeeae clade</taxon>
        <taxon>Coffeeae</taxon>
        <taxon>Coffea</taxon>
    </lineage>
</organism>
<sequence>MDFQNVNFLVSQIWSVELHFINFTEESKLYHIMKSSSKGVSNGSFMIPEATKNAKSHKGSIH</sequence>
<protein>
    <submittedName>
        <fullName evidence="1">Uncharacterized protein</fullName>
    </submittedName>
</protein>
<gene>
    <name evidence="1" type="ORF">GSCOC_T00037084001</name>
</gene>
<accession>A0A068U149</accession>
<dbReference type="InParanoid" id="A0A068U149"/>
<proteinExistence type="predicted"/>
<dbReference type="Gramene" id="CDP01904">
    <property type="protein sequence ID" value="CDP01904"/>
    <property type="gene ID" value="GSCOC_T00037084001"/>
</dbReference>
<keyword evidence="2" id="KW-1185">Reference proteome</keyword>
<evidence type="ECO:0000313" key="2">
    <source>
        <dbReference type="Proteomes" id="UP000295252"/>
    </source>
</evidence>
<dbReference type="AlphaFoldDB" id="A0A068U149"/>
<dbReference type="EMBL" id="HG739091">
    <property type="protein sequence ID" value="CDP01904.1"/>
    <property type="molecule type" value="Genomic_DNA"/>
</dbReference>
<name>A0A068U149_COFCA</name>
<dbReference type="Proteomes" id="UP000295252">
    <property type="component" value="Chromosome IX"/>
</dbReference>
<reference evidence="2" key="1">
    <citation type="journal article" date="2014" name="Science">
        <title>The coffee genome provides insight into the convergent evolution of caffeine biosynthesis.</title>
        <authorList>
            <person name="Denoeud F."/>
            <person name="Carretero-Paulet L."/>
            <person name="Dereeper A."/>
            <person name="Droc G."/>
            <person name="Guyot R."/>
            <person name="Pietrella M."/>
            <person name="Zheng C."/>
            <person name="Alberti A."/>
            <person name="Anthony F."/>
            <person name="Aprea G."/>
            <person name="Aury J.M."/>
            <person name="Bento P."/>
            <person name="Bernard M."/>
            <person name="Bocs S."/>
            <person name="Campa C."/>
            <person name="Cenci A."/>
            <person name="Combes M.C."/>
            <person name="Crouzillat D."/>
            <person name="Da Silva C."/>
            <person name="Daddiego L."/>
            <person name="De Bellis F."/>
            <person name="Dussert S."/>
            <person name="Garsmeur O."/>
            <person name="Gayraud T."/>
            <person name="Guignon V."/>
            <person name="Jahn K."/>
            <person name="Jamilloux V."/>
            <person name="Joet T."/>
            <person name="Labadie K."/>
            <person name="Lan T."/>
            <person name="Leclercq J."/>
            <person name="Lepelley M."/>
            <person name="Leroy T."/>
            <person name="Li L.T."/>
            <person name="Librado P."/>
            <person name="Lopez L."/>
            <person name="Munoz A."/>
            <person name="Noel B."/>
            <person name="Pallavicini A."/>
            <person name="Perrotta G."/>
            <person name="Poncet V."/>
            <person name="Pot D."/>
            <person name="Priyono X."/>
            <person name="Rigoreau M."/>
            <person name="Rouard M."/>
            <person name="Rozas J."/>
            <person name="Tranchant-Dubreuil C."/>
            <person name="VanBuren R."/>
            <person name="Zhang Q."/>
            <person name="Andrade A.C."/>
            <person name="Argout X."/>
            <person name="Bertrand B."/>
            <person name="de Kochko A."/>
            <person name="Graziosi G."/>
            <person name="Henry R.J."/>
            <person name="Jayarama X."/>
            <person name="Ming R."/>
            <person name="Nagai C."/>
            <person name="Rounsley S."/>
            <person name="Sankoff D."/>
            <person name="Giuliano G."/>
            <person name="Albert V.A."/>
            <person name="Wincker P."/>
            <person name="Lashermes P."/>
        </authorList>
    </citation>
    <scope>NUCLEOTIDE SEQUENCE [LARGE SCALE GENOMIC DNA]</scope>
    <source>
        <strain evidence="2">cv. DH200-94</strain>
    </source>
</reference>
<evidence type="ECO:0000313" key="1">
    <source>
        <dbReference type="EMBL" id="CDP01904.1"/>
    </source>
</evidence>